<evidence type="ECO:0000313" key="1">
    <source>
        <dbReference type="EMBL" id="CAD7442244.1"/>
    </source>
</evidence>
<accession>A0A7R9EW72</accession>
<dbReference type="EMBL" id="OD565631">
    <property type="protein sequence ID" value="CAD7442244.1"/>
    <property type="molecule type" value="Genomic_DNA"/>
</dbReference>
<dbReference type="AlphaFoldDB" id="A0A7R9EW72"/>
<protein>
    <submittedName>
        <fullName evidence="1">Uncharacterized protein</fullName>
    </submittedName>
</protein>
<reference evidence="1" key="1">
    <citation type="submission" date="2020-11" db="EMBL/GenBank/DDBJ databases">
        <authorList>
            <person name="Tran Van P."/>
        </authorList>
    </citation>
    <scope>NUCLEOTIDE SEQUENCE</scope>
</reference>
<gene>
    <name evidence="1" type="ORF">TBIB3V08_LOCUS4683</name>
</gene>
<sequence>MDNNMSNNNLSSFLGDNGIITNKNFSLAFIWDFIMLKINEYISKIRWTDLQGSGLSSDFEANVMK</sequence>
<organism evidence="1">
    <name type="scientific">Timema bartmani</name>
    <dbReference type="NCBI Taxonomy" id="61472"/>
    <lineage>
        <taxon>Eukaryota</taxon>
        <taxon>Metazoa</taxon>
        <taxon>Ecdysozoa</taxon>
        <taxon>Arthropoda</taxon>
        <taxon>Hexapoda</taxon>
        <taxon>Insecta</taxon>
        <taxon>Pterygota</taxon>
        <taxon>Neoptera</taxon>
        <taxon>Polyneoptera</taxon>
        <taxon>Phasmatodea</taxon>
        <taxon>Timematodea</taxon>
        <taxon>Timematoidea</taxon>
        <taxon>Timematidae</taxon>
        <taxon>Timema</taxon>
    </lineage>
</organism>
<proteinExistence type="predicted"/>
<name>A0A7R9EW72_9NEOP</name>